<reference evidence="3 4" key="1">
    <citation type="journal article" date="2014" name="Antonie Van Leeuwenhoek">
        <title>Roseivivax atlanticus sp. nov., isolated from surface seawater of the Atlantic Ocean.</title>
        <authorList>
            <person name="Li G."/>
            <person name="Lai Q."/>
            <person name="Liu X."/>
            <person name="Sun F."/>
            <person name="Shao Z."/>
        </authorList>
    </citation>
    <scope>NUCLEOTIDE SEQUENCE [LARGE SCALE GENOMIC DNA]</scope>
    <source>
        <strain evidence="3 4">22II-s10s</strain>
    </source>
</reference>
<dbReference type="eggNOG" id="COG3420">
    <property type="taxonomic scope" value="Bacteria"/>
</dbReference>
<gene>
    <name evidence="3" type="ORF">ATO8_02650</name>
</gene>
<dbReference type="SMART" id="SM00710">
    <property type="entry name" value="PbH1"/>
    <property type="match status" value="6"/>
</dbReference>
<dbReference type="Gene3D" id="2.160.20.10">
    <property type="entry name" value="Single-stranded right-handed beta-helix, Pectin lyase-like"/>
    <property type="match status" value="1"/>
</dbReference>
<evidence type="ECO:0000259" key="2">
    <source>
        <dbReference type="Pfam" id="PF13229"/>
    </source>
</evidence>
<dbReference type="RefSeq" id="WP_043841729.1">
    <property type="nucleotide sequence ID" value="NZ_AQQW01000001.1"/>
</dbReference>
<dbReference type="InterPro" id="IPR012334">
    <property type="entry name" value="Pectin_lyas_fold"/>
</dbReference>
<evidence type="ECO:0000256" key="1">
    <source>
        <dbReference type="SAM" id="SignalP"/>
    </source>
</evidence>
<feature type="signal peptide" evidence="1">
    <location>
        <begin position="1"/>
        <end position="25"/>
    </location>
</feature>
<dbReference type="InterPro" id="IPR006626">
    <property type="entry name" value="PbH1"/>
</dbReference>
<protein>
    <submittedName>
        <fullName evidence="3">Carbohydrate-binding and sugar hydrolysis protein</fullName>
    </submittedName>
</protein>
<proteinExistence type="predicted"/>
<dbReference type="Proteomes" id="UP000019063">
    <property type="component" value="Unassembled WGS sequence"/>
</dbReference>
<sequence>MRKALAILAASALTLHLVAAGPAAAQEEAPSVSISNVRLALMQLVTATGDRAGPSLSPGSGAGSERAIYLQAGSTTLRALAAEVAGTDTPGALVRDGDTVTATLPIVVLQGAELTVGEGTRLVLDRAAGTFLLSFGRTSISGAEIASGPQTDETNQDDATPVRPFLAGVGQGSLSVQDSTLSGLGYGEETYSAGVSLSGRGLFRGGDAAPMTGNTFRDLRGVVFSGVDAPVVENNTFESARGTALRLSDGAGGAVRDNTFAGTAGDHALQVSNVAGLEIARNTFRNGAGKAVRVDDASRDVTLTENFATGFGGTAFTVAEGARCTRLSYNVVTGNDGGGIRADTAGALILDGNVIADNAGPGISIAAQPSDASALVVHNTLQDNMSGIRGTGLAEVRLARNDLSAQLPRILSGDLDQLTPTYLRAARDAADARADIEIKGVSASPARALRRNAAESAFDACSQGAPA</sequence>
<keyword evidence="4" id="KW-1185">Reference proteome</keyword>
<dbReference type="PATRIC" id="fig|1317118.6.peg.551"/>
<dbReference type="Pfam" id="PF13229">
    <property type="entry name" value="Beta_helix"/>
    <property type="match status" value="1"/>
</dbReference>
<feature type="chain" id="PRO_5004843467" evidence="1">
    <location>
        <begin position="26"/>
        <end position="467"/>
    </location>
</feature>
<dbReference type="InterPro" id="IPR011050">
    <property type="entry name" value="Pectin_lyase_fold/virulence"/>
</dbReference>
<keyword evidence="1" id="KW-0732">Signal</keyword>
<comment type="caution">
    <text evidence="3">The sequence shown here is derived from an EMBL/GenBank/DDBJ whole genome shotgun (WGS) entry which is preliminary data.</text>
</comment>
<feature type="domain" description="Right handed beta helix" evidence="2">
    <location>
        <begin position="202"/>
        <end position="320"/>
    </location>
</feature>
<dbReference type="EMBL" id="AQQW01000001">
    <property type="protein sequence ID" value="ETW14771.1"/>
    <property type="molecule type" value="Genomic_DNA"/>
</dbReference>
<dbReference type="SUPFAM" id="SSF51126">
    <property type="entry name" value="Pectin lyase-like"/>
    <property type="match status" value="1"/>
</dbReference>
<accession>W4HRM7</accession>
<dbReference type="AlphaFoldDB" id="W4HRM7"/>
<evidence type="ECO:0000313" key="4">
    <source>
        <dbReference type="Proteomes" id="UP000019063"/>
    </source>
</evidence>
<dbReference type="STRING" id="1379903.ATO8_02650"/>
<evidence type="ECO:0000313" key="3">
    <source>
        <dbReference type="EMBL" id="ETW14771.1"/>
    </source>
</evidence>
<dbReference type="InterPro" id="IPR039448">
    <property type="entry name" value="Beta_helix"/>
</dbReference>
<name>W4HRM7_9RHOB</name>
<organism evidence="3 4">
    <name type="scientific">Roseivivax marinus</name>
    <dbReference type="NCBI Taxonomy" id="1379903"/>
    <lineage>
        <taxon>Bacteria</taxon>
        <taxon>Pseudomonadati</taxon>
        <taxon>Pseudomonadota</taxon>
        <taxon>Alphaproteobacteria</taxon>
        <taxon>Rhodobacterales</taxon>
        <taxon>Roseobacteraceae</taxon>
        <taxon>Roseivivax</taxon>
    </lineage>
</organism>